<dbReference type="InterPro" id="IPR010927">
    <property type="entry name" value="T4SS_TraH"/>
</dbReference>
<protein>
    <submittedName>
        <fullName evidence="2">TraH</fullName>
    </submittedName>
</protein>
<feature type="chain" id="PRO_5001942874" evidence="1">
    <location>
        <begin position="22"/>
        <end position="464"/>
    </location>
</feature>
<feature type="signal peptide" evidence="1">
    <location>
        <begin position="1"/>
        <end position="21"/>
    </location>
</feature>
<dbReference type="Proteomes" id="UP000032430">
    <property type="component" value="Plasmid II"/>
</dbReference>
<dbReference type="EMBL" id="LN614828">
    <property type="protein sequence ID" value="CEG59228.1"/>
    <property type="molecule type" value="Genomic_DNA"/>
</dbReference>
<dbReference type="OrthoDB" id="9797479at2"/>
<name>A0A098G9V6_9GAMM</name>
<keyword evidence="3" id="KW-1185">Reference proteome</keyword>
<evidence type="ECO:0000313" key="3">
    <source>
        <dbReference type="Proteomes" id="UP000032430"/>
    </source>
</evidence>
<dbReference type="AlphaFoldDB" id="A0A098G9V6"/>
<evidence type="ECO:0000256" key="1">
    <source>
        <dbReference type="SAM" id="SignalP"/>
    </source>
</evidence>
<geneLocation type="plasmid" evidence="3">
    <name>LLAP10_pA</name>
</geneLocation>
<keyword evidence="2" id="KW-0614">Plasmid</keyword>
<gene>
    <name evidence="2" type="primary">traH</name>
    <name evidence="2" type="ORF">LFA_pA0123</name>
</gene>
<keyword evidence="1" id="KW-0732">Signal</keyword>
<sequence length="464" mass="50972">MKRIISIGVLVGAALLGKAYAETEGAIGNDLMSYFKSLNMGVNVTNPRAYQSQKAGYYTGGNLYVRSGIKNLQIMRVNWPKVSAGCGGIDITMGGFSHIKGKEFVDFTKNVLNNSQGLAFQLALEQATPLLGNVGTKLQNIATWVNQTNQNSCAVAESAVLGLAPRTRMAQQHACQAIGHSKNIFSDWAEARQGCGKGSGNYDYDRVIDENKSNDEVIDNTNLVWNALHKNGLFANDQELAQLMMTLSGTVIVTRDKDGVHVQRLASLVSNNNLISGLLRGGNVSIYKCDELVNCLNPTLTTTNIDTDHGLASKVRDLILDMALKIKSNEEQTPEVIGLIESTQYPIMKMVSVQMALIKDSAVMDTTRYSEPIAIDILFRYLSDSLQLVKQASGVVNYPASMMKEFQTDLSQARLELTQMESTAHQRMSMAMQMIQETQTIEQMLVGEFSSELTQSLSWANQIR</sequence>
<reference evidence="3" key="1">
    <citation type="submission" date="2014-09" db="EMBL/GenBank/DDBJ databases">
        <authorList>
            <person name="Gomez-Valero L."/>
        </authorList>
    </citation>
    <scope>NUCLEOTIDE SEQUENCE [LARGE SCALE GENOMIC DNA]</scope>
    <source>
        <strain evidence="3">ATCC700992</strain>
        <plasmid evidence="3">LLAP10_pA</plasmid>
    </source>
</reference>
<dbReference type="Pfam" id="PF06122">
    <property type="entry name" value="TraH"/>
    <property type="match status" value="1"/>
</dbReference>
<proteinExistence type="predicted"/>
<accession>A0A098G9V6</accession>
<organism evidence="2 3">
    <name type="scientific">Legionella fallonii LLAP-10</name>
    <dbReference type="NCBI Taxonomy" id="1212491"/>
    <lineage>
        <taxon>Bacteria</taxon>
        <taxon>Pseudomonadati</taxon>
        <taxon>Pseudomonadota</taxon>
        <taxon>Gammaproteobacteria</taxon>
        <taxon>Legionellales</taxon>
        <taxon>Legionellaceae</taxon>
        <taxon>Legionella</taxon>
    </lineage>
</organism>
<dbReference type="RefSeq" id="WP_045097824.1">
    <property type="nucleotide sequence ID" value="NZ_LN614828.1"/>
</dbReference>
<dbReference type="HOGENOM" id="CLU_038342_1_1_6"/>
<dbReference type="KEGG" id="lfa:LFA_pA0123"/>
<evidence type="ECO:0000313" key="2">
    <source>
        <dbReference type="EMBL" id="CEG59228.1"/>
    </source>
</evidence>